<proteinExistence type="predicted"/>
<feature type="region of interest" description="Disordered" evidence="1">
    <location>
        <begin position="1"/>
        <end position="47"/>
    </location>
</feature>
<dbReference type="PANTHER" id="PTHR21032:SF0">
    <property type="entry name" value="G PATCH DOMAIN-CONTAINING PROTEIN 11"/>
    <property type="match status" value="1"/>
</dbReference>
<dbReference type="GO" id="GO:0000776">
    <property type="term" value="C:kinetochore"/>
    <property type="evidence" value="ECO:0007669"/>
    <property type="project" value="TreeGrafter"/>
</dbReference>
<dbReference type="InterPro" id="IPR039249">
    <property type="entry name" value="GPATCH11"/>
</dbReference>
<dbReference type="PROSITE" id="PS50174">
    <property type="entry name" value="G_PATCH"/>
    <property type="match status" value="1"/>
</dbReference>
<evidence type="ECO:0000313" key="4">
    <source>
        <dbReference type="Proteomes" id="UP000789342"/>
    </source>
</evidence>
<dbReference type="InterPro" id="IPR000467">
    <property type="entry name" value="G_patch_dom"/>
</dbReference>
<dbReference type="SMART" id="SM01173">
    <property type="entry name" value="DUF4187"/>
    <property type="match status" value="1"/>
</dbReference>
<dbReference type="SMART" id="SM00443">
    <property type="entry name" value="G_patch"/>
    <property type="match status" value="1"/>
</dbReference>
<dbReference type="OrthoDB" id="786951at2759"/>
<dbReference type="PANTHER" id="PTHR21032">
    <property type="entry name" value="G PATCH DOMAIN-CONTAINING PROTEIN 11"/>
    <property type="match status" value="1"/>
</dbReference>
<dbReference type="InterPro" id="IPR025239">
    <property type="entry name" value="DUF4187"/>
</dbReference>
<organism evidence="3 4">
    <name type="scientific">Acaulospora morrowiae</name>
    <dbReference type="NCBI Taxonomy" id="94023"/>
    <lineage>
        <taxon>Eukaryota</taxon>
        <taxon>Fungi</taxon>
        <taxon>Fungi incertae sedis</taxon>
        <taxon>Mucoromycota</taxon>
        <taxon>Glomeromycotina</taxon>
        <taxon>Glomeromycetes</taxon>
        <taxon>Diversisporales</taxon>
        <taxon>Acaulosporaceae</taxon>
        <taxon>Acaulospora</taxon>
    </lineage>
</organism>
<keyword evidence="4" id="KW-1185">Reference proteome</keyword>
<dbReference type="EMBL" id="CAJVPV010003566">
    <property type="protein sequence ID" value="CAG8554725.1"/>
    <property type="molecule type" value="Genomic_DNA"/>
</dbReference>
<reference evidence="3" key="1">
    <citation type="submission" date="2021-06" db="EMBL/GenBank/DDBJ databases">
        <authorList>
            <person name="Kallberg Y."/>
            <person name="Tangrot J."/>
            <person name="Rosling A."/>
        </authorList>
    </citation>
    <scope>NUCLEOTIDE SEQUENCE</scope>
    <source>
        <strain evidence="3">CL551</strain>
    </source>
</reference>
<dbReference type="Proteomes" id="UP000789342">
    <property type="component" value="Unassembled WGS sequence"/>
</dbReference>
<accession>A0A9N9B6B1</accession>
<sequence>MSTSDSEDYMSSKYLVEVPQTSEHQTYSERRRKKLQTNSGYIKPRHVLDKESLEQGLSRRIDTEESPGMRILMKMGYEKGKPLGKESNGSGLTEPLPVELKKGIVLDRLGIGMSAQIKRKAQNELDKAAKQAKIEEEVFIERMSKERMTRKLEGQLNKIRKMCQTLDNRKEIQYNIFWPQLEEDDEQSKDVPENSLHASEDESEEFEKLPSKEKFDLILTYLRDQYHYCFWCGCEYNCAEELLEVCPGIKEDDHD</sequence>
<name>A0A9N9B6B1_9GLOM</name>
<comment type="caution">
    <text evidence="3">The sequence shown here is derived from an EMBL/GenBank/DDBJ whole genome shotgun (WGS) entry which is preliminary data.</text>
</comment>
<protein>
    <submittedName>
        <fullName evidence="3">7094_t:CDS:1</fullName>
    </submittedName>
</protein>
<feature type="domain" description="G-patch" evidence="2">
    <location>
        <begin position="64"/>
        <end position="116"/>
    </location>
</feature>
<evidence type="ECO:0000256" key="1">
    <source>
        <dbReference type="SAM" id="MobiDB-lite"/>
    </source>
</evidence>
<feature type="region of interest" description="Disordered" evidence="1">
    <location>
        <begin position="183"/>
        <end position="207"/>
    </location>
</feature>
<evidence type="ECO:0000259" key="2">
    <source>
        <dbReference type="PROSITE" id="PS50174"/>
    </source>
</evidence>
<gene>
    <name evidence="3" type="ORF">AMORRO_LOCUS5738</name>
</gene>
<dbReference type="AlphaFoldDB" id="A0A9N9B6B1"/>
<dbReference type="GO" id="GO:0003676">
    <property type="term" value="F:nucleic acid binding"/>
    <property type="evidence" value="ECO:0007669"/>
    <property type="project" value="InterPro"/>
</dbReference>
<dbReference type="Pfam" id="PF01585">
    <property type="entry name" value="G-patch"/>
    <property type="match status" value="1"/>
</dbReference>
<dbReference type="Pfam" id="PF13821">
    <property type="entry name" value="DUF4187"/>
    <property type="match status" value="1"/>
</dbReference>
<evidence type="ECO:0000313" key="3">
    <source>
        <dbReference type="EMBL" id="CAG8554725.1"/>
    </source>
</evidence>